<dbReference type="Proteomes" id="UP000002215">
    <property type="component" value="Chromosome"/>
</dbReference>
<dbReference type="AlphaFoldDB" id="A0A979GZF5"/>
<name>A0A979GZF5_CHIPD</name>
<organism evidence="1 2">
    <name type="scientific">Chitinophaga pinensis (strain ATCC 43595 / DSM 2588 / LMG 13176 / NBRC 15968 / NCIMB 11800 / UQM 2034)</name>
    <dbReference type="NCBI Taxonomy" id="485918"/>
    <lineage>
        <taxon>Bacteria</taxon>
        <taxon>Pseudomonadati</taxon>
        <taxon>Bacteroidota</taxon>
        <taxon>Chitinophagia</taxon>
        <taxon>Chitinophagales</taxon>
        <taxon>Chitinophagaceae</taxon>
        <taxon>Chitinophaga</taxon>
    </lineage>
</organism>
<proteinExistence type="predicted"/>
<reference evidence="2" key="1">
    <citation type="submission" date="2009-08" db="EMBL/GenBank/DDBJ databases">
        <title>The complete genome of Chitinophaga pinensis DSM 2588.</title>
        <authorList>
            <consortium name="US DOE Joint Genome Institute (JGI-PGF)"/>
            <person name="Lucas S."/>
            <person name="Copeland A."/>
            <person name="Lapidus A."/>
            <person name="Glavina del Rio T."/>
            <person name="Dalin E."/>
            <person name="Tice H."/>
            <person name="Bruce D."/>
            <person name="Goodwin L."/>
            <person name="Pitluck S."/>
            <person name="Kyrpides N."/>
            <person name="Mavromatis K."/>
            <person name="Ivanova N."/>
            <person name="Mikhailova N."/>
            <person name="Sims D."/>
            <person name="Meinche L."/>
            <person name="Brettin T."/>
            <person name="Detter J.C."/>
            <person name="Han C."/>
            <person name="Larimer F."/>
            <person name="Land M."/>
            <person name="Hauser L."/>
            <person name="Markowitz V."/>
            <person name="Cheng J.-F."/>
            <person name="Hugenholtz P."/>
            <person name="Woyke T."/>
            <person name="Wu D."/>
            <person name="Spring S."/>
            <person name="Klenk H.-P."/>
            <person name="Eisen J.A."/>
        </authorList>
    </citation>
    <scope>NUCLEOTIDE SEQUENCE [LARGE SCALE GENOMIC DNA]</scope>
    <source>
        <strain evidence="2">ATCC 43595 / DSM 2588 / LMG 13176 / NBRC 15968 / NCIMB 11800 / UQM 2034</strain>
    </source>
</reference>
<evidence type="ECO:0000313" key="1">
    <source>
        <dbReference type="EMBL" id="ACU63949.1"/>
    </source>
</evidence>
<reference evidence="1 2" key="2">
    <citation type="journal article" date="2010" name="Stand. Genomic Sci.">
        <title>Complete genome sequence of Chitinophaga pinensis type strain (UQM 2034).</title>
        <authorList>
            <person name="Glavina Del Rio T."/>
            <person name="Abt B."/>
            <person name="Spring S."/>
            <person name="Lapidus A."/>
            <person name="Nolan M."/>
            <person name="Tice H."/>
            <person name="Copeland A."/>
            <person name="Cheng J.F."/>
            <person name="Chen F."/>
            <person name="Bruce D."/>
            <person name="Goodwin L."/>
            <person name="Pitluck S."/>
            <person name="Ivanova N."/>
            <person name="Mavromatis K."/>
            <person name="Mikhailova N."/>
            <person name="Pati A."/>
            <person name="Chen A."/>
            <person name="Palaniappan K."/>
            <person name="Land M."/>
            <person name="Hauser L."/>
            <person name="Chang Y.J."/>
            <person name="Jeffries C.D."/>
            <person name="Chain P."/>
            <person name="Saunders E."/>
            <person name="Detter J.C."/>
            <person name="Brettin T."/>
            <person name="Rohde M."/>
            <person name="Goker M."/>
            <person name="Bristow J."/>
            <person name="Eisen J.A."/>
            <person name="Markowitz V."/>
            <person name="Hugenholtz P."/>
            <person name="Kyrpides N.C."/>
            <person name="Klenk H.P."/>
            <person name="Lucas S."/>
        </authorList>
    </citation>
    <scope>NUCLEOTIDE SEQUENCE [LARGE SCALE GENOMIC DNA]</scope>
    <source>
        <strain evidence="2">ATCC 43595 / DSM 2588 / LMG 13176 / NBRC 15968 / NCIMB 11800 / UQM 2034</strain>
    </source>
</reference>
<dbReference type="EMBL" id="CP001699">
    <property type="protein sequence ID" value="ACU63949.1"/>
    <property type="molecule type" value="Genomic_DNA"/>
</dbReference>
<dbReference type="KEGG" id="cpi:Cpin_6545"/>
<sequence>MVTLAHQGIIMALILVIQRVAMEEYGNDMSLCKEEIRPYYRDGKCLPG</sequence>
<gene>
    <name evidence="1" type="ordered locus">Cpin_6545</name>
</gene>
<accession>A0A979GZF5</accession>
<evidence type="ECO:0000313" key="2">
    <source>
        <dbReference type="Proteomes" id="UP000002215"/>
    </source>
</evidence>
<protein>
    <submittedName>
        <fullName evidence="1">Uncharacterized protein</fullName>
    </submittedName>
</protein>